<dbReference type="InterPro" id="IPR029058">
    <property type="entry name" value="AB_hydrolase_fold"/>
</dbReference>
<evidence type="ECO:0000313" key="3">
    <source>
        <dbReference type="EMBL" id="KAF2489916.1"/>
    </source>
</evidence>
<dbReference type="InterPro" id="IPR013094">
    <property type="entry name" value="AB_hydrolase_3"/>
</dbReference>
<keyword evidence="4" id="KW-1185">Reference proteome</keyword>
<dbReference type="Pfam" id="PF07859">
    <property type="entry name" value="Abhydrolase_3"/>
    <property type="match status" value="1"/>
</dbReference>
<name>A0A6A6QD26_9PEZI</name>
<dbReference type="Proteomes" id="UP000799750">
    <property type="component" value="Unassembled WGS sequence"/>
</dbReference>
<dbReference type="SUPFAM" id="SSF53474">
    <property type="entry name" value="alpha/beta-Hydrolases"/>
    <property type="match status" value="1"/>
</dbReference>
<dbReference type="InterPro" id="IPR050300">
    <property type="entry name" value="GDXG_lipolytic_enzyme"/>
</dbReference>
<dbReference type="OrthoDB" id="433474at2759"/>
<evidence type="ECO:0000313" key="4">
    <source>
        <dbReference type="Proteomes" id="UP000799750"/>
    </source>
</evidence>
<dbReference type="Gene3D" id="3.40.50.1820">
    <property type="entry name" value="alpha/beta hydrolase"/>
    <property type="match status" value="1"/>
</dbReference>
<dbReference type="GO" id="GO:0016787">
    <property type="term" value="F:hydrolase activity"/>
    <property type="evidence" value="ECO:0007669"/>
    <property type="project" value="UniProtKB-KW"/>
</dbReference>
<dbReference type="PANTHER" id="PTHR48081:SF8">
    <property type="entry name" value="ALPHA_BETA HYDROLASE FOLD-3 DOMAIN-CONTAINING PROTEIN-RELATED"/>
    <property type="match status" value="1"/>
</dbReference>
<feature type="domain" description="Alpha/beta hydrolase fold-3" evidence="2">
    <location>
        <begin position="7"/>
        <end position="172"/>
    </location>
</feature>
<reference evidence="3" key="1">
    <citation type="journal article" date="2020" name="Stud. Mycol.">
        <title>101 Dothideomycetes genomes: a test case for predicting lifestyles and emergence of pathogens.</title>
        <authorList>
            <person name="Haridas S."/>
            <person name="Albert R."/>
            <person name="Binder M."/>
            <person name="Bloem J."/>
            <person name="Labutti K."/>
            <person name="Salamov A."/>
            <person name="Andreopoulos B."/>
            <person name="Baker S."/>
            <person name="Barry K."/>
            <person name="Bills G."/>
            <person name="Bluhm B."/>
            <person name="Cannon C."/>
            <person name="Castanera R."/>
            <person name="Culley D."/>
            <person name="Daum C."/>
            <person name="Ezra D."/>
            <person name="Gonzalez J."/>
            <person name="Henrissat B."/>
            <person name="Kuo A."/>
            <person name="Liang C."/>
            <person name="Lipzen A."/>
            <person name="Lutzoni F."/>
            <person name="Magnuson J."/>
            <person name="Mondo S."/>
            <person name="Nolan M."/>
            <person name="Ohm R."/>
            <person name="Pangilinan J."/>
            <person name="Park H.-J."/>
            <person name="Ramirez L."/>
            <person name="Alfaro M."/>
            <person name="Sun H."/>
            <person name="Tritt A."/>
            <person name="Yoshinaga Y."/>
            <person name="Zwiers L.-H."/>
            <person name="Turgeon B."/>
            <person name="Goodwin S."/>
            <person name="Spatafora J."/>
            <person name="Crous P."/>
            <person name="Grigoriev I."/>
        </authorList>
    </citation>
    <scope>NUCLEOTIDE SEQUENCE</scope>
    <source>
        <strain evidence="3">CBS 269.34</strain>
    </source>
</reference>
<sequence length="203" mass="21635">MVLDWVIKLGVKCVSVQYRLPPEYPYPAPIDDCYAGLLWMSTHANELGIDPNNISIASTSAGGGLAAGTSLLARDRGGPALRAQILECPMLDDRNNTFSAKQFATGGTWSQGSNAMAAPSRATDLSGLPPTFISVGSAEIFRDEAFAYASTLWKSGVQAEVYVWAGGFHGFTESASSAAVSIISRDARTAWIQRTLCLDSTTY</sequence>
<proteinExistence type="predicted"/>
<protein>
    <submittedName>
        <fullName evidence="3">Alpha/beta hydrolase fold-3</fullName>
    </submittedName>
</protein>
<dbReference type="EMBL" id="MU004198">
    <property type="protein sequence ID" value="KAF2489916.1"/>
    <property type="molecule type" value="Genomic_DNA"/>
</dbReference>
<evidence type="ECO:0000256" key="1">
    <source>
        <dbReference type="ARBA" id="ARBA00022801"/>
    </source>
</evidence>
<evidence type="ECO:0000259" key="2">
    <source>
        <dbReference type="Pfam" id="PF07859"/>
    </source>
</evidence>
<gene>
    <name evidence="3" type="ORF">BU16DRAFT_553199</name>
</gene>
<organism evidence="3 4">
    <name type="scientific">Lophium mytilinum</name>
    <dbReference type="NCBI Taxonomy" id="390894"/>
    <lineage>
        <taxon>Eukaryota</taxon>
        <taxon>Fungi</taxon>
        <taxon>Dikarya</taxon>
        <taxon>Ascomycota</taxon>
        <taxon>Pezizomycotina</taxon>
        <taxon>Dothideomycetes</taxon>
        <taxon>Pleosporomycetidae</taxon>
        <taxon>Mytilinidiales</taxon>
        <taxon>Mytilinidiaceae</taxon>
        <taxon>Lophium</taxon>
    </lineage>
</organism>
<accession>A0A6A6QD26</accession>
<dbReference type="PANTHER" id="PTHR48081">
    <property type="entry name" value="AB HYDROLASE SUPERFAMILY PROTEIN C4A8.06C"/>
    <property type="match status" value="1"/>
</dbReference>
<dbReference type="AlphaFoldDB" id="A0A6A6QD26"/>
<keyword evidence="1 3" id="KW-0378">Hydrolase</keyword>